<dbReference type="Pfam" id="PF02771">
    <property type="entry name" value="Acyl-CoA_dh_N"/>
    <property type="match status" value="1"/>
</dbReference>
<dbReference type="PANTHER" id="PTHR48083:SF13">
    <property type="entry name" value="ACYL-COA DEHYDROGENASE FAMILY MEMBER 11"/>
    <property type="match status" value="1"/>
</dbReference>
<organism evidence="11 12">
    <name type="scientific">Amycolatopsis acididurans</name>
    <dbReference type="NCBI Taxonomy" id="2724524"/>
    <lineage>
        <taxon>Bacteria</taxon>
        <taxon>Bacillati</taxon>
        <taxon>Actinomycetota</taxon>
        <taxon>Actinomycetes</taxon>
        <taxon>Pseudonocardiales</taxon>
        <taxon>Pseudonocardiaceae</taxon>
        <taxon>Amycolatopsis</taxon>
    </lineage>
</organism>
<keyword evidence="12" id="KW-1185">Reference proteome</keyword>
<keyword evidence="5 7" id="KW-0274">FAD</keyword>
<comment type="cofactor">
    <cofactor evidence="1 7">
        <name>FAD</name>
        <dbReference type="ChEBI" id="CHEBI:57692"/>
    </cofactor>
</comment>
<dbReference type="Pfam" id="PF00441">
    <property type="entry name" value="Acyl-CoA_dh_1"/>
    <property type="match status" value="1"/>
</dbReference>
<evidence type="ECO:0000256" key="1">
    <source>
        <dbReference type="ARBA" id="ARBA00001974"/>
    </source>
</evidence>
<proteinExistence type="inferred from homology"/>
<evidence type="ECO:0000313" key="11">
    <source>
        <dbReference type="EMBL" id="NKQ56176.1"/>
    </source>
</evidence>
<evidence type="ECO:0000256" key="7">
    <source>
        <dbReference type="RuleBase" id="RU362125"/>
    </source>
</evidence>
<evidence type="ECO:0000256" key="6">
    <source>
        <dbReference type="ARBA" id="ARBA00023002"/>
    </source>
</evidence>
<feature type="domain" description="Acyl-CoA dehydrogenase/oxidase N-terminal" evidence="10">
    <location>
        <begin position="2"/>
        <end position="107"/>
    </location>
</feature>
<evidence type="ECO:0000256" key="4">
    <source>
        <dbReference type="ARBA" id="ARBA00022630"/>
    </source>
</evidence>
<dbReference type="SUPFAM" id="SSF56645">
    <property type="entry name" value="Acyl-CoA dehydrogenase NM domain-like"/>
    <property type="match status" value="1"/>
</dbReference>
<evidence type="ECO:0000259" key="9">
    <source>
        <dbReference type="Pfam" id="PF02770"/>
    </source>
</evidence>
<dbReference type="Gene3D" id="1.20.140.10">
    <property type="entry name" value="Butyryl-CoA Dehydrogenase, subunit A, domain 3"/>
    <property type="match status" value="1"/>
</dbReference>
<keyword evidence="6 7" id="KW-0560">Oxidoreductase</keyword>
<dbReference type="InterPro" id="IPR037069">
    <property type="entry name" value="AcylCoA_DH/ox_N_sf"/>
</dbReference>
<dbReference type="Gene3D" id="1.10.540.10">
    <property type="entry name" value="Acyl-CoA dehydrogenase/oxidase, N-terminal domain"/>
    <property type="match status" value="1"/>
</dbReference>
<evidence type="ECO:0000259" key="10">
    <source>
        <dbReference type="Pfam" id="PF02771"/>
    </source>
</evidence>
<dbReference type="Gene3D" id="2.40.110.10">
    <property type="entry name" value="Butyryl-CoA Dehydrogenase, subunit A, domain 2"/>
    <property type="match status" value="1"/>
</dbReference>
<dbReference type="InterPro" id="IPR036250">
    <property type="entry name" value="AcylCo_DH-like_C"/>
</dbReference>
<dbReference type="Pfam" id="PF02770">
    <property type="entry name" value="Acyl-CoA_dh_M"/>
    <property type="match status" value="1"/>
</dbReference>
<evidence type="ECO:0000313" key="12">
    <source>
        <dbReference type="Proteomes" id="UP000715441"/>
    </source>
</evidence>
<gene>
    <name evidence="11" type="ORF">HFP15_25175</name>
</gene>
<dbReference type="InterPro" id="IPR009075">
    <property type="entry name" value="AcylCo_DH/oxidase_C"/>
</dbReference>
<dbReference type="SUPFAM" id="SSF47203">
    <property type="entry name" value="Acyl-CoA dehydrogenase C-terminal domain-like"/>
    <property type="match status" value="1"/>
</dbReference>
<dbReference type="InterPro" id="IPR050741">
    <property type="entry name" value="Acyl-CoA_dehydrogenase"/>
</dbReference>
<dbReference type="InterPro" id="IPR013786">
    <property type="entry name" value="AcylCoA_DH/ox_N"/>
</dbReference>
<comment type="caution">
    <text evidence="11">The sequence shown here is derived from an EMBL/GenBank/DDBJ whole genome shotgun (WGS) entry which is preliminary data.</text>
</comment>
<dbReference type="InterPro" id="IPR006091">
    <property type="entry name" value="Acyl-CoA_Oxase/DH_mid-dom"/>
</dbReference>
<feature type="domain" description="Acyl-CoA dehydrogenase/oxidase C-terminal" evidence="8">
    <location>
        <begin position="224"/>
        <end position="375"/>
    </location>
</feature>
<feature type="domain" description="Acyl-CoA oxidase/dehydrogenase middle" evidence="9">
    <location>
        <begin position="112"/>
        <end position="188"/>
    </location>
</feature>
<evidence type="ECO:0000256" key="3">
    <source>
        <dbReference type="ARBA" id="ARBA00011738"/>
    </source>
</evidence>
<comment type="subunit">
    <text evidence="3">Homodimer.</text>
</comment>
<dbReference type="InterPro" id="IPR009100">
    <property type="entry name" value="AcylCoA_DH/oxidase_NM_dom_sf"/>
</dbReference>
<comment type="similarity">
    <text evidence="2 7">Belongs to the acyl-CoA dehydrogenase family.</text>
</comment>
<reference evidence="11 12" key="1">
    <citation type="submission" date="2020-04" db="EMBL/GenBank/DDBJ databases">
        <title>Novel species.</title>
        <authorList>
            <person name="Teo W.F.A."/>
            <person name="Lipun K."/>
            <person name="Srisuk N."/>
            <person name="Duangmal K."/>
        </authorList>
    </citation>
    <scope>NUCLEOTIDE SEQUENCE [LARGE SCALE GENOMIC DNA]</scope>
    <source>
        <strain evidence="11 12">K13G38</strain>
    </source>
</reference>
<dbReference type="EMBL" id="JAAXLS010000020">
    <property type="protein sequence ID" value="NKQ56176.1"/>
    <property type="molecule type" value="Genomic_DNA"/>
</dbReference>
<dbReference type="InterPro" id="IPR046373">
    <property type="entry name" value="Acyl-CoA_Oxase/DH_mid-dom_sf"/>
</dbReference>
<dbReference type="Proteomes" id="UP000715441">
    <property type="component" value="Unassembled WGS sequence"/>
</dbReference>
<dbReference type="PANTHER" id="PTHR48083">
    <property type="entry name" value="MEDIUM-CHAIN SPECIFIC ACYL-COA DEHYDROGENASE, MITOCHONDRIAL-RELATED"/>
    <property type="match status" value="1"/>
</dbReference>
<evidence type="ECO:0000256" key="5">
    <source>
        <dbReference type="ARBA" id="ARBA00022827"/>
    </source>
</evidence>
<evidence type="ECO:0000259" key="8">
    <source>
        <dbReference type="Pfam" id="PF00441"/>
    </source>
</evidence>
<evidence type="ECO:0000256" key="2">
    <source>
        <dbReference type="ARBA" id="ARBA00009347"/>
    </source>
</evidence>
<accession>A0ABX1JCM5</accession>
<sequence>MRTFMREEILPLEVLEAPAEVFSELIAGLQEQVRERGLWAAHLPPELGGQGFGQLKLALMHEILGATHWGPLVFGNQAPESGNTELIALAGTPEQKQQWMEPSLRGEMYSGFSMTEPGAGSDPTRLATTAVLDGDEWVINGHKWFTGHGYIADFVIVMAVTDPDAPPHQRASMFIVPKGAPGFDPARNIQNLHDVPNHPFGFGESEVFYRDCRVPKENLLGERGGGFKLAQARLGPGRIHHCMRWLGQARRAFDMLCERALQREVFDGQLADKQTVQNWIADSAAEMQAARLMTLHAAWRMDQFGVKQARTDISLIKFFGAKVLHDVVDRALQVHGALGYSDDLPLAMMYRRARAARIYDGPDEVHRRTVARQVLKGYQRNPGLWPAEHIPTRREAAEKKYAEVLAAHAQRASRA</sequence>
<protein>
    <submittedName>
        <fullName evidence="11">Acyl-CoA dehydrogenase</fullName>
    </submittedName>
</protein>
<name>A0ABX1JCM5_9PSEU</name>
<keyword evidence="4 7" id="KW-0285">Flavoprotein</keyword>